<sequence>MKQAPKIIDGQMVFFEDPAIDKLLGMVLALAGETYVLRDRVRVLEQLLTDGGNLPAGAVDGYVIPTEAEPDWRTDRDAFFDRLLGPLAADLMGPEATLKADAVVKATAASKAAAS</sequence>
<dbReference type="RefSeq" id="WP_250917678.1">
    <property type="nucleotide sequence ID" value="NZ_JAMQAW010000002.1"/>
</dbReference>
<reference evidence="1" key="1">
    <citation type="submission" date="2022-06" db="EMBL/GenBank/DDBJ databases">
        <title>Genome public.</title>
        <authorList>
            <person name="Sun Q."/>
        </authorList>
    </citation>
    <scope>NUCLEOTIDE SEQUENCE</scope>
    <source>
        <strain evidence="1">CWNU-1</strain>
    </source>
</reference>
<protein>
    <submittedName>
        <fullName evidence="1">Uncharacterized protein</fullName>
    </submittedName>
</protein>
<comment type="caution">
    <text evidence="1">The sequence shown here is derived from an EMBL/GenBank/DDBJ whole genome shotgun (WGS) entry which is preliminary data.</text>
</comment>
<evidence type="ECO:0000313" key="1">
    <source>
        <dbReference type="EMBL" id="MCM2387330.1"/>
    </source>
</evidence>
<accession>A0ABT0UFZ9</accession>
<dbReference type="Proteomes" id="UP001431429">
    <property type="component" value="Unassembled WGS sequence"/>
</dbReference>
<gene>
    <name evidence="1" type="ORF">NBG84_03210</name>
</gene>
<proteinExistence type="predicted"/>
<evidence type="ECO:0000313" key="2">
    <source>
        <dbReference type="Proteomes" id="UP001431429"/>
    </source>
</evidence>
<keyword evidence="2" id="KW-1185">Reference proteome</keyword>
<name>A0ABT0UFZ9_9ACTN</name>
<dbReference type="EMBL" id="JAMQAW010000002">
    <property type="protein sequence ID" value="MCM2387330.1"/>
    <property type="molecule type" value="Genomic_DNA"/>
</dbReference>
<organism evidence="1 2">
    <name type="scientific">Streptomyces albipurpureus</name>
    <dbReference type="NCBI Taxonomy" id="2897419"/>
    <lineage>
        <taxon>Bacteria</taxon>
        <taxon>Bacillati</taxon>
        <taxon>Actinomycetota</taxon>
        <taxon>Actinomycetes</taxon>
        <taxon>Kitasatosporales</taxon>
        <taxon>Streptomycetaceae</taxon>
        <taxon>Streptomyces</taxon>
    </lineage>
</organism>